<protein>
    <submittedName>
        <fullName evidence="1">Uncharacterized protein</fullName>
    </submittedName>
</protein>
<name>A0AAV7G4T3_DENCH</name>
<proteinExistence type="predicted"/>
<reference evidence="1 2" key="1">
    <citation type="journal article" date="2021" name="Hortic Res">
        <title>Chromosome-scale assembly of the Dendrobium chrysotoxum genome enhances the understanding of orchid evolution.</title>
        <authorList>
            <person name="Zhang Y."/>
            <person name="Zhang G.Q."/>
            <person name="Zhang D."/>
            <person name="Liu X.D."/>
            <person name="Xu X.Y."/>
            <person name="Sun W.H."/>
            <person name="Yu X."/>
            <person name="Zhu X."/>
            <person name="Wang Z.W."/>
            <person name="Zhao X."/>
            <person name="Zhong W.Y."/>
            <person name="Chen H."/>
            <person name="Yin W.L."/>
            <person name="Huang T."/>
            <person name="Niu S.C."/>
            <person name="Liu Z.J."/>
        </authorList>
    </citation>
    <scope>NUCLEOTIDE SEQUENCE [LARGE SCALE GENOMIC DNA]</scope>
    <source>
        <strain evidence="1">Lindl</strain>
    </source>
</reference>
<dbReference type="EMBL" id="JAGFBR010000018">
    <property type="protein sequence ID" value="KAH0450393.1"/>
    <property type="molecule type" value="Genomic_DNA"/>
</dbReference>
<gene>
    <name evidence="1" type="ORF">IEQ34_021085</name>
</gene>
<accession>A0AAV7G4T3</accession>
<keyword evidence="2" id="KW-1185">Reference proteome</keyword>
<sequence length="119" mass="13675">MLRHLNNLIKFLSDLLPSQQLIHNSNNTHNMRKQIKREFSTLNASLPLLNLQQIYFHLVSPSQKNSIECFFFALQFSITTTIIDMDDKSLKQIKEQMPLLLDGVKGKVEGDSQRISSMG</sequence>
<comment type="caution">
    <text evidence="1">The sequence shown here is derived from an EMBL/GenBank/DDBJ whole genome shotgun (WGS) entry which is preliminary data.</text>
</comment>
<organism evidence="1 2">
    <name type="scientific">Dendrobium chrysotoxum</name>
    <name type="common">Orchid</name>
    <dbReference type="NCBI Taxonomy" id="161865"/>
    <lineage>
        <taxon>Eukaryota</taxon>
        <taxon>Viridiplantae</taxon>
        <taxon>Streptophyta</taxon>
        <taxon>Embryophyta</taxon>
        <taxon>Tracheophyta</taxon>
        <taxon>Spermatophyta</taxon>
        <taxon>Magnoliopsida</taxon>
        <taxon>Liliopsida</taxon>
        <taxon>Asparagales</taxon>
        <taxon>Orchidaceae</taxon>
        <taxon>Epidendroideae</taxon>
        <taxon>Malaxideae</taxon>
        <taxon>Dendrobiinae</taxon>
        <taxon>Dendrobium</taxon>
    </lineage>
</organism>
<dbReference type="AlphaFoldDB" id="A0AAV7G4T3"/>
<evidence type="ECO:0000313" key="2">
    <source>
        <dbReference type="Proteomes" id="UP000775213"/>
    </source>
</evidence>
<dbReference type="Proteomes" id="UP000775213">
    <property type="component" value="Unassembled WGS sequence"/>
</dbReference>
<evidence type="ECO:0000313" key="1">
    <source>
        <dbReference type="EMBL" id="KAH0450393.1"/>
    </source>
</evidence>